<dbReference type="CDD" id="cd01838">
    <property type="entry name" value="Isoamyl_acetate_hydrolase_like"/>
    <property type="match status" value="1"/>
</dbReference>
<dbReference type="InterPro" id="IPR036514">
    <property type="entry name" value="SGNH_hydro_sf"/>
</dbReference>
<dbReference type="Gene3D" id="3.40.50.1110">
    <property type="entry name" value="SGNH hydrolase"/>
    <property type="match status" value="1"/>
</dbReference>
<proteinExistence type="predicted"/>
<comment type="caution">
    <text evidence="3">The sequence shown here is derived from an EMBL/GenBank/DDBJ whole genome shotgun (WGS) entry which is preliminary data.</text>
</comment>
<dbReference type="AlphaFoldDB" id="A0AAW1R4N4"/>
<dbReference type="InterPro" id="IPR045136">
    <property type="entry name" value="Iah1-like"/>
</dbReference>
<evidence type="ECO:0000313" key="4">
    <source>
        <dbReference type="Proteomes" id="UP001489004"/>
    </source>
</evidence>
<dbReference type="SUPFAM" id="SSF52266">
    <property type="entry name" value="SGNH hydrolase"/>
    <property type="match status" value="1"/>
</dbReference>
<protein>
    <recommendedName>
        <fullName evidence="2">SGNH hydrolase-type esterase domain-containing protein</fullName>
    </recommendedName>
</protein>
<gene>
    <name evidence="3" type="ORF">WJX72_001713</name>
</gene>
<accession>A0AAW1R4N4</accession>
<sequence>MLRPQFVLFGDSLTQQSFDPAGGWGASLADAYARKADVINRGYGGYNTRWALKMLTRIFPQTAEPPRLVTVFFGANDAAIPGRLGERQHVAIPDYVDNLRTIVQHLQQLRAGSILLITPPPVSDQGRVKYNCELQGVTEVTQIPERTNAFTGQYAEACKSLASELGLPVLDLWGLMQQERDWEAELFWDGLHFTSKGNAVVYKHLQALVDEQFPDLRAEDMAYDFPHHSKFDPANVDAAFQ</sequence>
<keyword evidence="1" id="KW-0378">Hydrolase</keyword>
<feature type="domain" description="SGNH hydrolase-type esterase" evidence="2">
    <location>
        <begin position="8"/>
        <end position="199"/>
    </location>
</feature>
<dbReference type="Proteomes" id="UP001489004">
    <property type="component" value="Unassembled WGS sequence"/>
</dbReference>
<reference evidence="3 4" key="1">
    <citation type="journal article" date="2024" name="Nat. Commun.">
        <title>Phylogenomics reveals the evolutionary origins of lichenization in chlorophyte algae.</title>
        <authorList>
            <person name="Puginier C."/>
            <person name="Libourel C."/>
            <person name="Otte J."/>
            <person name="Skaloud P."/>
            <person name="Haon M."/>
            <person name="Grisel S."/>
            <person name="Petersen M."/>
            <person name="Berrin J.G."/>
            <person name="Delaux P.M."/>
            <person name="Dal Grande F."/>
            <person name="Keller J."/>
        </authorList>
    </citation>
    <scope>NUCLEOTIDE SEQUENCE [LARGE SCALE GENOMIC DNA]</scope>
    <source>
        <strain evidence="3 4">SAG 2043</strain>
    </source>
</reference>
<organism evidence="3 4">
    <name type="scientific">[Myrmecia] bisecta</name>
    <dbReference type="NCBI Taxonomy" id="41462"/>
    <lineage>
        <taxon>Eukaryota</taxon>
        <taxon>Viridiplantae</taxon>
        <taxon>Chlorophyta</taxon>
        <taxon>core chlorophytes</taxon>
        <taxon>Trebouxiophyceae</taxon>
        <taxon>Trebouxiales</taxon>
        <taxon>Trebouxiaceae</taxon>
        <taxon>Myrmecia</taxon>
    </lineage>
</organism>
<dbReference type="PANTHER" id="PTHR14209:SF19">
    <property type="entry name" value="ISOAMYL ACETATE-HYDROLYZING ESTERASE 1 HOMOLOG"/>
    <property type="match status" value="1"/>
</dbReference>
<dbReference type="FunFam" id="3.40.50.1110:FF:000002">
    <property type="entry name" value="isoamyl acetate-hydrolyzing esterase 1 homolog"/>
    <property type="match status" value="1"/>
</dbReference>
<evidence type="ECO:0000259" key="2">
    <source>
        <dbReference type="Pfam" id="PF13472"/>
    </source>
</evidence>
<dbReference type="EMBL" id="JALJOR010000001">
    <property type="protein sequence ID" value="KAK9828721.1"/>
    <property type="molecule type" value="Genomic_DNA"/>
</dbReference>
<dbReference type="InterPro" id="IPR013830">
    <property type="entry name" value="SGNH_hydro"/>
</dbReference>
<keyword evidence="4" id="KW-1185">Reference proteome</keyword>
<evidence type="ECO:0000313" key="3">
    <source>
        <dbReference type="EMBL" id="KAK9828721.1"/>
    </source>
</evidence>
<dbReference type="GO" id="GO:0016788">
    <property type="term" value="F:hydrolase activity, acting on ester bonds"/>
    <property type="evidence" value="ECO:0007669"/>
    <property type="project" value="InterPro"/>
</dbReference>
<dbReference type="Pfam" id="PF13472">
    <property type="entry name" value="Lipase_GDSL_2"/>
    <property type="match status" value="1"/>
</dbReference>
<name>A0AAW1R4N4_9CHLO</name>
<dbReference type="PANTHER" id="PTHR14209">
    <property type="entry name" value="ISOAMYL ACETATE-HYDROLYZING ESTERASE 1"/>
    <property type="match status" value="1"/>
</dbReference>
<evidence type="ECO:0000256" key="1">
    <source>
        <dbReference type="ARBA" id="ARBA00022801"/>
    </source>
</evidence>